<evidence type="ECO:0000256" key="2">
    <source>
        <dbReference type="SAM" id="SignalP"/>
    </source>
</evidence>
<protein>
    <recommendedName>
        <fullName evidence="5">Lipoprotein</fullName>
    </recommendedName>
</protein>
<proteinExistence type="predicted"/>
<evidence type="ECO:0000313" key="4">
    <source>
        <dbReference type="Proteomes" id="UP001187859"/>
    </source>
</evidence>
<dbReference type="AlphaFoldDB" id="A0AAE4PZA2"/>
<gene>
    <name evidence="3" type="ORF">QM089_12990</name>
</gene>
<dbReference type="Proteomes" id="UP001187859">
    <property type="component" value="Unassembled WGS sequence"/>
</dbReference>
<sequence length="73" mass="8509">MNHIMKKYWMLLAVLAIISLTACSNIDFRFEDTSEKQADPHQSSSDPMVQDNERRVRDAREDGKLEPKDPIKF</sequence>
<comment type="caution">
    <text evidence="3">The sequence shown here is derived from an EMBL/GenBank/DDBJ whole genome shotgun (WGS) entry which is preliminary data.</text>
</comment>
<dbReference type="PROSITE" id="PS51257">
    <property type="entry name" value="PROKAR_LIPOPROTEIN"/>
    <property type="match status" value="1"/>
</dbReference>
<evidence type="ECO:0008006" key="5">
    <source>
        <dbReference type="Google" id="ProtNLM"/>
    </source>
</evidence>
<dbReference type="EMBL" id="JASGOQ010000001">
    <property type="protein sequence ID" value="MDV5391140.1"/>
    <property type="molecule type" value="Genomic_DNA"/>
</dbReference>
<feature type="compositionally biased region" description="Basic and acidic residues" evidence="1">
    <location>
        <begin position="51"/>
        <end position="73"/>
    </location>
</feature>
<evidence type="ECO:0000256" key="1">
    <source>
        <dbReference type="SAM" id="MobiDB-lite"/>
    </source>
</evidence>
<reference evidence="3" key="1">
    <citation type="submission" date="2023-05" db="EMBL/GenBank/DDBJ databases">
        <title>Colonisation of extended spectrum b-lactamase- and carbapenemase-producing bacteria on hospital surfaces from low- and middle-income countries.</title>
        <authorList>
            <person name="Nieto-Rosado M."/>
            <person name="Sands K."/>
            <person name="Iregbu K."/>
            <person name="Zahra R."/>
            <person name="Mazarati J.B."/>
            <person name="Mehtar S."/>
            <person name="Barnards-Group B."/>
            <person name="Walsh T.R."/>
        </authorList>
    </citation>
    <scope>NUCLEOTIDE SEQUENCE</scope>
    <source>
        <strain evidence="3">PP-E493</strain>
    </source>
</reference>
<feature type="region of interest" description="Disordered" evidence="1">
    <location>
        <begin position="33"/>
        <end position="73"/>
    </location>
</feature>
<name>A0AAE4PZA2_9GAMM</name>
<feature type="signal peptide" evidence="2">
    <location>
        <begin position="1"/>
        <end position="24"/>
    </location>
</feature>
<evidence type="ECO:0000313" key="3">
    <source>
        <dbReference type="EMBL" id="MDV5391140.1"/>
    </source>
</evidence>
<accession>A0AAE4PZA2</accession>
<feature type="chain" id="PRO_5042089651" description="Lipoprotein" evidence="2">
    <location>
        <begin position="25"/>
        <end position="73"/>
    </location>
</feature>
<organism evidence="3 4">
    <name type="scientific">Shewanella xiamenensis</name>
    <dbReference type="NCBI Taxonomy" id="332186"/>
    <lineage>
        <taxon>Bacteria</taxon>
        <taxon>Pseudomonadati</taxon>
        <taxon>Pseudomonadota</taxon>
        <taxon>Gammaproteobacteria</taxon>
        <taxon>Alteromonadales</taxon>
        <taxon>Shewanellaceae</taxon>
        <taxon>Shewanella</taxon>
    </lineage>
</organism>
<keyword evidence="2" id="KW-0732">Signal</keyword>